<gene>
    <name evidence="5" type="ORF">UFOPK3406_01505</name>
</gene>
<dbReference type="AlphaFoldDB" id="A0A6J5ZSH5"/>
<keyword evidence="1" id="KW-0547">Nucleotide-binding</keyword>
<feature type="domain" description="Carboxyltransferase" evidence="4">
    <location>
        <begin position="26"/>
        <end position="304"/>
    </location>
</feature>
<evidence type="ECO:0000256" key="2">
    <source>
        <dbReference type="ARBA" id="ARBA00022801"/>
    </source>
</evidence>
<dbReference type="Gene3D" id="2.40.100.10">
    <property type="entry name" value="Cyclophilin-like"/>
    <property type="match status" value="1"/>
</dbReference>
<organism evidence="5">
    <name type="scientific">freshwater metagenome</name>
    <dbReference type="NCBI Taxonomy" id="449393"/>
    <lineage>
        <taxon>unclassified sequences</taxon>
        <taxon>metagenomes</taxon>
        <taxon>ecological metagenomes</taxon>
    </lineage>
</organism>
<dbReference type="PANTHER" id="PTHR43309:SF3">
    <property type="entry name" value="5-OXOPROLINASE SUBUNIT C"/>
    <property type="match status" value="1"/>
</dbReference>
<evidence type="ECO:0000256" key="3">
    <source>
        <dbReference type="ARBA" id="ARBA00022840"/>
    </source>
</evidence>
<dbReference type="EMBL" id="CAESAI010000077">
    <property type="protein sequence ID" value="CAB4345421.1"/>
    <property type="molecule type" value="Genomic_DNA"/>
</dbReference>
<dbReference type="Pfam" id="PF02626">
    <property type="entry name" value="CT_A_B"/>
    <property type="match status" value="1"/>
</dbReference>
<keyword evidence="2" id="KW-0378">Hydrolase</keyword>
<dbReference type="GO" id="GO:0005524">
    <property type="term" value="F:ATP binding"/>
    <property type="evidence" value="ECO:0007669"/>
    <property type="project" value="UniProtKB-KW"/>
</dbReference>
<accession>A0A6J5ZSH5</accession>
<evidence type="ECO:0000313" key="5">
    <source>
        <dbReference type="EMBL" id="CAB4345421.1"/>
    </source>
</evidence>
<dbReference type="SMART" id="SM00797">
    <property type="entry name" value="AHS2"/>
    <property type="match status" value="1"/>
</dbReference>
<sequence>MIAATISIERVGYAVVQDLGRPGLAKLGISANGAGDQVSARLANILVGNDEASALIEVISSEIVFATDADLLISVTGAARTVFIDDLPHCTHETLVVTAGSRVVIPGSDYGQRSYIGLNGQLQGNRILESVSPDNFLEFGQRLISGTKLQVQSNFGSEAIGSDFPVFRFSAPHETYSKMFHLTATIGPDITRLKKGEQIFEQDFEVLPQSDHVGMRLIGTGLDLGVTSEILSRGVPIGAVEVPPSGELIILLRGRLVTAGYPVVAVLTKGSIDKVSQARPGDHISISVIDMAKAQSELQEVESKIASTKTRVGNAFKSRGWEALLSY</sequence>
<protein>
    <submittedName>
        <fullName evidence="5">Unannotated protein</fullName>
    </submittedName>
</protein>
<dbReference type="PANTHER" id="PTHR43309">
    <property type="entry name" value="5-OXOPROLINASE SUBUNIT C"/>
    <property type="match status" value="1"/>
</dbReference>
<dbReference type="InterPro" id="IPR029000">
    <property type="entry name" value="Cyclophilin-like_dom_sf"/>
</dbReference>
<keyword evidence="3" id="KW-0067">ATP-binding</keyword>
<reference evidence="5" key="1">
    <citation type="submission" date="2020-05" db="EMBL/GenBank/DDBJ databases">
        <authorList>
            <person name="Chiriac C."/>
            <person name="Salcher M."/>
            <person name="Ghai R."/>
            <person name="Kavagutti S V."/>
        </authorList>
    </citation>
    <scope>NUCLEOTIDE SEQUENCE</scope>
</reference>
<dbReference type="InterPro" id="IPR052708">
    <property type="entry name" value="PxpC"/>
</dbReference>
<evidence type="ECO:0000259" key="4">
    <source>
        <dbReference type="SMART" id="SM00797"/>
    </source>
</evidence>
<dbReference type="GO" id="GO:0016787">
    <property type="term" value="F:hydrolase activity"/>
    <property type="evidence" value="ECO:0007669"/>
    <property type="project" value="UniProtKB-KW"/>
</dbReference>
<name>A0A6J5ZSH5_9ZZZZ</name>
<dbReference type="InterPro" id="IPR003778">
    <property type="entry name" value="CT_A_B"/>
</dbReference>
<evidence type="ECO:0000256" key="1">
    <source>
        <dbReference type="ARBA" id="ARBA00022741"/>
    </source>
</evidence>
<proteinExistence type="predicted"/>